<dbReference type="Proteomes" id="UP000073492">
    <property type="component" value="Unassembled WGS sequence"/>
</dbReference>
<protein>
    <recommendedName>
        <fullName evidence="3">Ketoreductase (KR) domain-containing protein</fullName>
    </recommendedName>
</protein>
<dbReference type="Gene3D" id="3.40.50.720">
    <property type="entry name" value="NAD(P)-binding Rossmann-like Domain"/>
    <property type="match status" value="1"/>
</dbReference>
<proteinExistence type="predicted"/>
<gene>
    <name evidence="1" type="ORF">AC579_4475</name>
</gene>
<dbReference type="EMBL" id="LFZO01000968">
    <property type="protein sequence ID" value="KXS94555.1"/>
    <property type="molecule type" value="Genomic_DNA"/>
</dbReference>
<organism evidence="1 2">
    <name type="scientific">Pseudocercospora musae</name>
    <dbReference type="NCBI Taxonomy" id="113226"/>
    <lineage>
        <taxon>Eukaryota</taxon>
        <taxon>Fungi</taxon>
        <taxon>Dikarya</taxon>
        <taxon>Ascomycota</taxon>
        <taxon>Pezizomycotina</taxon>
        <taxon>Dothideomycetes</taxon>
        <taxon>Dothideomycetidae</taxon>
        <taxon>Mycosphaerellales</taxon>
        <taxon>Mycosphaerellaceae</taxon>
        <taxon>Pseudocercospora</taxon>
    </lineage>
</organism>
<name>A0A139GWG1_9PEZI</name>
<dbReference type="SUPFAM" id="SSF51735">
    <property type="entry name" value="NAD(P)-binding Rossmann-fold domains"/>
    <property type="match status" value="1"/>
</dbReference>
<accession>A0A139GWG1</accession>
<dbReference type="Pfam" id="PF00106">
    <property type="entry name" value="adh_short"/>
    <property type="match status" value="1"/>
</dbReference>
<evidence type="ECO:0000313" key="2">
    <source>
        <dbReference type="Proteomes" id="UP000073492"/>
    </source>
</evidence>
<dbReference type="PANTHER" id="PTHR43431:SF7">
    <property type="entry name" value="OXIDOREDUCTASE, SHORT CHAIN DEHYDROGENASE_REDUCTASE FAMILY (AFU_ORTHOLOGUE AFUA_5G14000)"/>
    <property type="match status" value="1"/>
</dbReference>
<keyword evidence="2" id="KW-1185">Reference proteome</keyword>
<comment type="caution">
    <text evidence="1">The sequence shown here is derived from an EMBL/GenBank/DDBJ whole genome shotgun (WGS) entry which is preliminary data.</text>
</comment>
<evidence type="ECO:0000313" key="1">
    <source>
        <dbReference type="EMBL" id="KXS94555.1"/>
    </source>
</evidence>
<dbReference type="PANTHER" id="PTHR43431">
    <property type="entry name" value="OXIDOREDUCTASE, SHORT CHAIN DEHYDROGENASE/REDUCTASE FAMILY (AFU_ORTHOLOGUE AFUA_5G14000)"/>
    <property type="match status" value="1"/>
</dbReference>
<dbReference type="AlphaFoldDB" id="A0A139GWG1"/>
<dbReference type="OrthoDB" id="5336600at2759"/>
<dbReference type="InterPro" id="IPR002347">
    <property type="entry name" value="SDR_fam"/>
</dbReference>
<dbReference type="InterPro" id="IPR036291">
    <property type="entry name" value="NAD(P)-bd_dom_sf"/>
</dbReference>
<sequence>MAEVKKALVVFGSGPGIGRNVAAVFAEGGFSKIILLSRDKARLSEDVKFVQAAAEEKEVKTSVDGLPIDLSDTGKVRETLTNLDMLLARHRLEAVLYNAARVGKSKLFEFSAVDMETDYRISVVSLYMVAGWALPQFEKIAAKDPESTPTLLVTSGGLHKDPFPAFFSLANVKSAQYNLVHSLYKEYTPKNVHVAAIVVEGQVKDDAKVTTARHIAEEAWKLYEQPQGEGDLDVEIQDPDYLEFIGKSG</sequence>
<evidence type="ECO:0008006" key="3">
    <source>
        <dbReference type="Google" id="ProtNLM"/>
    </source>
</evidence>
<dbReference type="STRING" id="113226.A0A139GWG1"/>
<reference evidence="1 2" key="1">
    <citation type="submission" date="2015-07" db="EMBL/GenBank/DDBJ databases">
        <title>Comparative genomics of the Sigatoka disease complex on banana suggests a link between parallel evolutionary changes in Pseudocercospora fijiensis and Pseudocercospora eumusae and increased virulence on the banana host.</title>
        <authorList>
            <person name="Chang T.-C."/>
            <person name="Salvucci A."/>
            <person name="Crous P.W."/>
            <person name="Stergiopoulos I."/>
        </authorList>
    </citation>
    <scope>NUCLEOTIDE SEQUENCE [LARGE SCALE GENOMIC DNA]</scope>
    <source>
        <strain evidence="1 2">CBS 116634</strain>
    </source>
</reference>